<keyword evidence="1" id="KW-0732">Signal</keyword>
<dbReference type="OrthoDB" id="5372426at2"/>
<keyword evidence="3" id="KW-1185">Reference proteome</keyword>
<evidence type="ECO:0008006" key="4">
    <source>
        <dbReference type="Google" id="ProtNLM"/>
    </source>
</evidence>
<name>A0A4Q7VHY2_9BACT</name>
<dbReference type="Proteomes" id="UP000293562">
    <property type="component" value="Unassembled WGS sequence"/>
</dbReference>
<comment type="caution">
    <text evidence="2">The sequence shown here is derived from an EMBL/GenBank/DDBJ whole genome shotgun (WGS) entry which is preliminary data.</text>
</comment>
<organism evidence="2 3">
    <name type="scientific">Ancylomarina subtilis</name>
    <dbReference type="NCBI Taxonomy" id="1639035"/>
    <lineage>
        <taxon>Bacteria</taxon>
        <taxon>Pseudomonadati</taxon>
        <taxon>Bacteroidota</taxon>
        <taxon>Bacteroidia</taxon>
        <taxon>Marinilabiliales</taxon>
        <taxon>Marinifilaceae</taxon>
        <taxon>Ancylomarina</taxon>
    </lineage>
</organism>
<feature type="chain" id="PRO_5020404730" description="DUF4367 domain-containing protein" evidence="1">
    <location>
        <begin position="22"/>
        <end position="360"/>
    </location>
</feature>
<reference evidence="2 3" key="1">
    <citation type="submission" date="2019-02" db="EMBL/GenBank/DDBJ databases">
        <title>Genomic Encyclopedia of Type Strains, Phase IV (KMG-IV): sequencing the most valuable type-strain genomes for metagenomic binning, comparative biology and taxonomic classification.</title>
        <authorList>
            <person name="Goeker M."/>
        </authorList>
    </citation>
    <scope>NUCLEOTIDE SEQUENCE [LARGE SCALE GENOMIC DNA]</scope>
    <source>
        <strain evidence="2 3">DSM 28825</strain>
    </source>
</reference>
<feature type="signal peptide" evidence="1">
    <location>
        <begin position="1"/>
        <end position="21"/>
    </location>
</feature>
<dbReference type="EMBL" id="SHKN01000001">
    <property type="protein sequence ID" value="RZT95730.1"/>
    <property type="molecule type" value="Genomic_DNA"/>
</dbReference>
<evidence type="ECO:0000313" key="3">
    <source>
        <dbReference type="Proteomes" id="UP000293562"/>
    </source>
</evidence>
<sequence length="360" mass="41035">MNKCLGILAVILMLGSSSIKAQVSNKRFMIKSGHVEYKLEGMTKGTRSIWFDDYGRLYREEMKATTTTNMFGMKSVEDEHTLEIVDGVDSYDLDLINQTGTKHSFKLPAEFKQLVEGLDDQQKKQLAQETLNAFGGEKKGTEKFMGRECEVIKVMGSTQSIYKGISLKTKSEIMGLICTETADLFEENIQVASSLFEVPEGIEMIDLNQETDAMDIDLSDDMMDEDSDEEVVPLSYSFQKFEMAIDKVEYQSYKKSMCMPLEGQYMAAFMKGLEESFMIAALSNQGFHSEMLKIESNEYERFEKNGREMYFGKMRDEESGDEDGNVLFIEYPQYEMVISIMSPSAMSKENLLRVADQLKF</sequence>
<evidence type="ECO:0000313" key="2">
    <source>
        <dbReference type="EMBL" id="RZT95730.1"/>
    </source>
</evidence>
<evidence type="ECO:0000256" key="1">
    <source>
        <dbReference type="SAM" id="SignalP"/>
    </source>
</evidence>
<accession>A0A4Q7VHY2</accession>
<protein>
    <recommendedName>
        <fullName evidence="4">DUF4367 domain-containing protein</fullName>
    </recommendedName>
</protein>
<dbReference type="AlphaFoldDB" id="A0A4Q7VHY2"/>
<proteinExistence type="predicted"/>
<dbReference type="RefSeq" id="WP_130305667.1">
    <property type="nucleotide sequence ID" value="NZ_SHKN01000001.1"/>
</dbReference>
<gene>
    <name evidence="2" type="ORF">EV201_0355</name>
</gene>